<evidence type="ECO:0008006" key="3">
    <source>
        <dbReference type="Google" id="ProtNLM"/>
    </source>
</evidence>
<dbReference type="RefSeq" id="WP_289214767.1">
    <property type="nucleotide sequence ID" value="NZ_JAPVRC010000002.1"/>
</dbReference>
<reference evidence="2" key="1">
    <citation type="journal article" date="2019" name="Int. J. Syst. Evol. Microbiol.">
        <title>The Global Catalogue of Microorganisms (GCM) 10K type strain sequencing project: providing services to taxonomists for standard genome sequencing and annotation.</title>
        <authorList>
            <consortium name="The Broad Institute Genomics Platform"/>
            <consortium name="The Broad Institute Genome Sequencing Center for Infectious Disease"/>
            <person name="Wu L."/>
            <person name="Ma J."/>
        </authorList>
    </citation>
    <scope>NUCLEOTIDE SEQUENCE [LARGE SCALE GENOMIC DNA]</scope>
    <source>
        <strain evidence="2">CCUG 73951</strain>
    </source>
</reference>
<sequence>MNIPTYIDFLRKALNNVEDVYFGNQDWIHSMLNFHNVETEDNRREKLIPFLSKHHERVFCYELYHQFRKVMEKNKLDDRVILQAELRKSQVSSEIEQLFGVQSTDGIYYPDFLIHEPNTFENQDLIIEVKANPKLTDEDIKKDIVKIDQFIKRYKYKKGIFLAINISEDRRKQLLTNTSLLKCLKEQTECKYEILLMFRESAKKSTISLNLGKLLE</sequence>
<dbReference type="EMBL" id="JBHTBY010000017">
    <property type="protein sequence ID" value="MFC7322366.1"/>
    <property type="molecule type" value="Genomic_DNA"/>
</dbReference>
<evidence type="ECO:0000313" key="2">
    <source>
        <dbReference type="Proteomes" id="UP001596494"/>
    </source>
</evidence>
<proteinExistence type="predicted"/>
<comment type="caution">
    <text evidence="1">The sequence shown here is derived from an EMBL/GenBank/DDBJ whole genome shotgun (WGS) entry which is preliminary data.</text>
</comment>
<gene>
    <name evidence="1" type="ORF">ACFQMN_15990</name>
</gene>
<accession>A0ABW2K8L5</accession>
<dbReference type="Proteomes" id="UP001596494">
    <property type="component" value="Unassembled WGS sequence"/>
</dbReference>
<name>A0ABW2K8L5_9BACI</name>
<protein>
    <recommendedName>
        <fullName evidence="3">Methionyl-tRNA formyltransferase-like protein</fullName>
    </recommendedName>
</protein>
<evidence type="ECO:0000313" key="1">
    <source>
        <dbReference type="EMBL" id="MFC7322366.1"/>
    </source>
</evidence>
<organism evidence="1 2">
    <name type="scientific">Halobacillus campisalis</name>
    <dbReference type="NCBI Taxonomy" id="435909"/>
    <lineage>
        <taxon>Bacteria</taxon>
        <taxon>Bacillati</taxon>
        <taxon>Bacillota</taxon>
        <taxon>Bacilli</taxon>
        <taxon>Bacillales</taxon>
        <taxon>Bacillaceae</taxon>
        <taxon>Halobacillus</taxon>
    </lineage>
</organism>
<keyword evidence="2" id="KW-1185">Reference proteome</keyword>